<dbReference type="Proteomes" id="UP000194999">
    <property type="component" value="Unassembled WGS sequence"/>
</dbReference>
<proteinExistence type="predicted"/>
<protein>
    <submittedName>
        <fullName evidence="1">Uncharacterized protein</fullName>
    </submittedName>
</protein>
<name>A0A252BFC1_9PROT</name>
<evidence type="ECO:0000313" key="2">
    <source>
        <dbReference type="Proteomes" id="UP000194999"/>
    </source>
</evidence>
<reference evidence="1 2" key="1">
    <citation type="submission" date="2014-06" db="EMBL/GenBank/DDBJ databases">
        <authorList>
            <person name="Ju J."/>
            <person name="Zhang J."/>
        </authorList>
    </citation>
    <scope>NUCLEOTIDE SEQUENCE [LARGE SCALE GENOMIC DNA]</scope>
    <source>
        <strain evidence="1">DmW_048</strain>
    </source>
</reference>
<evidence type="ECO:0000313" key="1">
    <source>
        <dbReference type="EMBL" id="OUJ03112.1"/>
    </source>
</evidence>
<comment type="caution">
    <text evidence="1">The sequence shown here is derived from an EMBL/GenBank/DDBJ whole genome shotgun (WGS) entry which is preliminary data.</text>
</comment>
<dbReference type="EMBL" id="JOOY01000014">
    <property type="protein sequence ID" value="OUJ03112.1"/>
    <property type="molecule type" value="Genomic_DNA"/>
</dbReference>
<gene>
    <name evidence="1" type="ORF">HK15_01430</name>
</gene>
<dbReference type="RefSeq" id="WP_094754927.1">
    <property type="nucleotide sequence ID" value="NZ_JOOY01000014.1"/>
</dbReference>
<organism evidence="1 2">
    <name type="scientific">Acetobacter orientalis</name>
    <dbReference type="NCBI Taxonomy" id="146474"/>
    <lineage>
        <taxon>Bacteria</taxon>
        <taxon>Pseudomonadati</taxon>
        <taxon>Pseudomonadota</taxon>
        <taxon>Alphaproteobacteria</taxon>
        <taxon>Acetobacterales</taxon>
        <taxon>Acetobacteraceae</taxon>
        <taxon>Acetobacter</taxon>
    </lineage>
</organism>
<dbReference type="AlphaFoldDB" id="A0A252BFC1"/>
<accession>A0A252BFC1</accession>
<sequence length="63" mass="6999">MNEGLKHKRAVANELERLYQDARSGNITAKDAERLSRVLLRLGKMVACDASTASLLSELEQIN</sequence>